<name>R4Z4C9_9ACTN</name>
<dbReference type="InterPro" id="IPR005302">
    <property type="entry name" value="MoCF_Sase_C"/>
</dbReference>
<proteinExistence type="predicted"/>
<organism evidence="2 3">
    <name type="scientific">Candidatus Neomicrothrix parvicella RN1</name>
    <dbReference type="NCBI Taxonomy" id="1229780"/>
    <lineage>
        <taxon>Bacteria</taxon>
        <taxon>Bacillati</taxon>
        <taxon>Actinomycetota</taxon>
        <taxon>Acidimicrobiia</taxon>
        <taxon>Acidimicrobiales</taxon>
        <taxon>Microthrixaceae</taxon>
        <taxon>Candidatus Neomicrothrix</taxon>
    </lineage>
</organism>
<dbReference type="SUPFAM" id="SSF50800">
    <property type="entry name" value="PK beta-barrel domain-like"/>
    <property type="match status" value="1"/>
</dbReference>
<dbReference type="InterPro" id="IPR052353">
    <property type="entry name" value="Benzoxazolinone_Detox_Enz"/>
</dbReference>
<dbReference type="PROSITE" id="PS51340">
    <property type="entry name" value="MOSC"/>
    <property type="match status" value="1"/>
</dbReference>
<dbReference type="SUPFAM" id="SSF109854">
    <property type="entry name" value="DinB/YfiT-like putative metalloenzymes"/>
    <property type="match status" value="1"/>
</dbReference>
<dbReference type="HOGENOM" id="CLU_833381_0_0_11"/>
<comment type="caution">
    <text evidence="2">The sequence shown here is derived from an EMBL/GenBank/DDBJ whole genome shotgun (WGS) entry which is preliminary data.</text>
</comment>
<dbReference type="Proteomes" id="UP000018291">
    <property type="component" value="Unassembled WGS sequence"/>
</dbReference>
<keyword evidence="3" id="KW-1185">Reference proteome</keyword>
<evidence type="ECO:0000313" key="3">
    <source>
        <dbReference type="Proteomes" id="UP000018291"/>
    </source>
</evidence>
<dbReference type="InterPro" id="IPR011037">
    <property type="entry name" value="Pyrv_Knase-like_insert_dom_sf"/>
</dbReference>
<sequence>MIAEPPVSRPETCTECGFDASHWSRQDAIRTIEKAGWLTGLAVERLPGDMWLTRVDQSNGAVGDHVADLAGVVMSHRHVAETLVEAPGTDLGGIPDPPASPEVPSLNSVATLEGLDGQARRFGSVLRSVDDEQWRHTVTVGTEVLSLEWLVRKGAHEVMHHLADIARLRHRLGDVVQPVTGMVASLHASEGGVPKPSIPRADIDAGGVIGDTQAARQYHGRPWQALCLWSVEVVEAWAAEGHPIFPGAAGENLSIAGLDWATMRSGLIIEVGEMSARISAPAVPCAKNSRWFTDGDQQRLGHDVSPGRARWYAAVLTAGSIRPGDVVVVRSSA</sequence>
<accession>R4Z4C9</accession>
<dbReference type="GO" id="GO:0003824">
    <property type="term" value="F:catalytic activity"/>
    <property type="evidence" value="ECO:0007669"/>
    <property type="project" value="InterPro"/>
</dbReference>
<evidence type="ECO:0000259" key="1">
    <source>
        <dbReference type="PROSITE" id="PS51340"/>
    </source>
</evidence>
<protein>
    <recommendedName>
        <fullName evidence="1">MOSC domain-containing protein</fullName>
    </recommendedName>
</protein>
<dbReference type="AlphaFoldDB" id="R4Z4C9"/>
<dbReference type="eggNOG" id="COG2258">
    <property type="taxonomic scope" value="Bacteria"/>
</dbReference>
<feature type="domain" description="MOSC" evidence="1">
    <location>
        <begin position="195"/>
        <end position="330"/>
    </location>
</feature>
<evidence type="ECO:0000313" key="2">
    <source>
        <dbReference type="EMBL" id="CCM65545.1"/>
    </source>
</evidence>
<dbReference type="InterPro" id="IPR034660">
    <property type="entry name" value="DinB/YfiT-like"/>
</dbReference>
<dbReference type="STRING" id="1229780.BN381_80075"/>
<dbReference type="Pfam" id="PF03473">
    <property type="entry name" value="MOSC"/>
    <property type="match status" value="1"/>
</dbReference>
<dbReference type="PANTHER" id="PTHR30212:SF2">
    <property type="entry name" value="PROTEIN YIIM"/>
    <property type="match status" value="1"/>
</dbReference>
<dbReference type="Gene3D" id="2.40.33.20">
    <property type="entry name" value="PK beta-barrel domain-like"/>
    <property type="match status" value="1"/>
</dbReference>
<reference evidence="2 3" key="1">
    <citation type="journal article" date="2013" name="ISME J.">
        <title>Metabolic model for the filamentous 'Candidatus Microthrix parvicella' based on genomic and metagenomic analyses.</title>
        <authorList>
            <person name="Jon McIlroy S."/>
            <person name="Kristiansen R."/>
            <person name="Albertsen M."/>
            <person name="Michael Karst S."/>
            <person name="Rossetti S."/>
            <person name="Lund Nielsen J."/>
            <person name="Tandoi V."/>
            <person name="James Seviour R."/>
            <person name="Nielsen P.H."/>
        </authorList>
    </citation>
    <scope>NUCLEOTIDE SEQUENCE [LARGE SCALE GENOMIC DNA]</scope>
    <source>
        <strain evidence="2 3">RN1</strain>
    </source>
</reference>
<dbReference type="EMBL" id="CANL01000078">
    <property type="protein sequence ID" value="CCM65545.1"/>
    <property type="molecule type" value="Genomic_DNA"/>
</dbReference>
<dbReference type="PANTHER" id="PTHR30212">
    <property type="entry name" value="PROTEIN YIIM"/>
    <property type="match status" value="1"/>
</dbReference>
<dbReference type="GO" id="GO:0030170">
    <property type="term" value="F:pyridoxal phosphate binding"/>
    <property type="evidence" value="ECO:0007669"/>
    <property type="project" value="InterPro"/>
</dbReference>
<gene>
    <name evidence="2" type="ORF">BN381_80075</name>
</gene>
<dbReference type="GO" id="GO:0030151">
    <property type="term" value="F:molybdenum ion binding"/>
    <property type="evidence" value="ECO:0007669"/>
    <property type="project" value="InterPro"/>
</dbReference>